<organism evidence="2 3">
    <name type="scientific">Muntiacus muntjak</name>
    <name type="common">Barking deer</name>
    <name type="synonym">Indian muntjac</name>
    <dbReference type="NCBI Taxonomy" id="9888"/>
    <lineage>
        <taxon>Eukaryota</taxon>
        <taxon>Metazoa</taxon>
        <taxon>Chordata</taxon>
        <taxon>Craniata</taxon>
        <taxon>Vertebrata</taxon>
        <taxon>Euteleostomi</taxon>
        <taxon>Mammalia</taxon>
        <taxon>Eutheria</taxon>
        <taxon>Laurasiatheria</taxon>
        <taxon>Artiodactyla</taxon>
        <taxon>Ruminantia</taxon>
        <taxon>Pecora</taxon>
        <taxon>Cervidae</taxon>
        <taxon>Muntiacinae</taxon>
        <taxon>Muntiacus</taxon>
    </lineage>
</organism>
<dbReference type="InterPro" id="IPR038794">
    <property type="entry name" value="LIAT1"/>
</dbReference>
<evidence type="ECO:0000256" key="1">
    <source>
        <dbReference type="SAM" id="MobiDB-lite"/>
    </source>
</evidence>
<feature type="compositionally biased region" description="Basic residues" evidence="1">
    <location>
        <begin position="82"/>
        <end position="96"/>
    </location>
</feature>
<gene>
    <name evidence="2" type="ORF">FD754_002541</name>
</gene>
<protein>
    <recommendedName>
        <fullName evidence="4">Protein LIAT1</fullName>
    </recommendedName>
</protein>
<feature type="compositionally biased region" description="Polar residues" evidence="1">
    <location>
        <begin position="105"/>
        <end position="115"/>
    </location>
</feature>
<feature type="compositionally biased region" description="Basic and acidic residues" evidence="1">
    <location>
        <begin position="124"/>
        <end position="141"/>
    </location>
</feature>
<feature type="region of interest" description="Disordered" evidence="1">
    <location>
        <begin position="1"/>
        <end position="143"/>
    </location>
</feature>
<dbReference type="PANTHER" id="PTHR36474:SF1">
    <property type="entry name" value="PROTEIN LIAT1"/>
    <property type="match status" value="1"/>
</dbReference>
<feature type="region of interest" description="Disordered" evidence="1">
    <location>
        <begin position="205"/>
        <end position="251"/>
    </location>
</feature>
<evidence type="ECO:0008006" key="4">
    <source>
        <dbReference type="Google" id="ProtNLM"/>
    </source>
</evidence>
<feature type="compositionally biased region" description="Gly residues" evidence="1">
    <location>
        <begin position="17"/>
        <end position="30"/>
    </location>
</feature>
<sequence>METRGPRRAQGAAGSHWLGGRGSPAAGGAGERSRGWMDRGGGARALEDGEDEEEEERQGCMAASQVSRLPPIAGCTSELTKRKVKKKKKKKKTKRSGKGDDKHQSQGMKTQQLSPTFHDILGPSKDHGPGPEHRQNRDESKLCSYSTAVSLPRFVEIEETLSNQVNESLRWDGILTDPEAEKERIRIYKLNRRKRYRIWALKGFHSDPGAAETPEDPAYLSDQDSGSSRQLMAKGPNHCSEGNLVSTDIPP</sequence>
<dbReference type="PANTHER" id="PTHR36474">
    <property type="entry name" value="PROTEIN LIAT1"/>
    <property type="match status" value="1"/>
</dbReference>
<name>A0A5N3WCG5_MUNMU</name>
<evidence type="ECO:0000313" key="3">
    <source>
        <dbReference type="Proteomes" id="UP000326458"/>
    </source>
</evidence>
<comment type="caution">
    <text evidence="2">The sequence shown here is derived from an EMBL/GenBank/DDBJ whole genome shotgun (WGS) entry which is preliminary data.</text>
</comment>
<dbReference type="Proteomes" id="UP000326458">
    <property type="component" value="Unassembled WGS sequence"/>
</dbReference>
<accession>A0A5N3WCG5</accession>
<reference evidence="2 3" key="1">
    <citation type="submission" date="2019-06" db="EMBL/GenBank/DDBJ databases">
        <title>Discovery of a novel chromosome fission-fusion reversal in muntjac.</title>
        <authorList>
            <person name="Mudd A.B."/>
            <person name="Bredeson J.V."/>
            <person name="Baum R."/>
            <person name="Hockemeyer D."/>
            <person name="Rokhsar D.S."/>
        </authorList>
    </citation>
    <scope>NUCLEOTIDE SEQUENCE [LARGE SCALE GENOMIC DNA]</scope>
    <source>
        <strain evidence="2">UTSW_UCB_Mm</strain>
        <tissue evidence="2">Fibroblast cell line</tissue>
    </source>
</reference>
<dbReference type="EMBL" id="VCEA01000001">
    <property type="protein sequence ID" value="KAB0358385.1"/>
    <property type="molecule type" value="Genomic_DNA"/>
</dbReference>
<evidence type="ECO:0000313" key="2">
    <source>
        <dbReference type="EMBL" id="KAB0358385.1"/>
    </source>
</evidence>
<keyword evidence="3" id="KW-1185">Reference proteome</keyword>
<proteinExistence type="predicted"/>
<dbReference type="AlphaFoldDB" id="A0A5N3WCG5"/>